<evidence type="ECO:0000256" key="2">
    <source>
        <dbReference type="ARBA" id="ARBA00011245"/>
    </source>
</evidence>
<dbReference type="GO" id="GO:0005634">
    <property type="term" value="C:nucleus"/>
    <property type="evidence" value="ECO:0007669"/>
    <property type="project" value="UniProtKB-SubCell"/>
</dbReference>
<dbReference type="CDD" id="cd03017">
    <property type="entry name" value="PRX_BCP"/>
    <property type="match status" value="1"/>
</dbReference>
<evidence type="ECO:0000256" key="14">
    <source>
        <dbReference type="SAM" id="MobiDB-lite"/>
    </source>
</evidence>
<keyword evidence="6 16" id="KW-0560">Oxidoreductase</keyword>
<dbReference type="STRING" id="1408163.A0A0F4YP03"/>
<dbReference type="InterPro" id="IPR050924">
    <property type="entry name" value="Peroxiredoxin_BCP/PrxQ"/>
</dbReference>
<keyword evidence="9" id="KW-0676">Redox-active center</keyword>
<keyword evidence="5" id="KW-0049">Antioxidant</keyword>
<evidence type="ECO:0000256" key="3">
    <source>
        <dbReference type="ARBA" id="ARBA00013017"/>
    </source>
</evidence>
<comment type="catalytic activity">
    <reaction evidence="12">
        <text>a hydroperoxide + [thioredoxin]-dithiol = an alcohol + [thioredoxin]-disulfide + H2O</text>
        <dbReference type="Rhea" id="RHEA:62620"/>
        <dbReference type="Rhea" id="RHEA-COMP:10698"/>
        <dbReference type="Rhea" id="RHEA-COMP:10700"/>
        <dbReference type="ChEBI" id="CHEBI:15377"/>
        <dbReference type="ChEBI" id="CHEBI:29950"/>
        <dbReference type="ChEBI" id="CHEBI:30879"/>
        <dbReference type="ChEBI" id="CHEBI:35924"/>
        <dbReference type="ChEBI" id="CHEBI:50058"/>
        <dbReference type="EC" id="1.11.1.24"/>
    </reaction>
</comment>
<evidence type="ECO:0000256" key="10">
    <source>
        <dbReference type="ARBA" id="ARBA00032824"/>
    </source>
</evidence>
<dbReference type="PROSITE" id="PS51352">
    <property type="entry name" value="THIOREDOXIN_2"/>
    <property type="match status" value="1"/>
</dbReference>
<dbReference type="FunFam" id="3.40.30.10:FF:000157">
    <property type="entry name" value="DOT5p Nuclear thiol peroxidase"/>
    <property type="match status" value="1"/>
</dbReference>
<evidence type="ECO:0000256" key="7">
    <source>
        <dbReference type="ARBA" id="ARBA00023157"/>
    </source>
</evidence>
<dbReference type="PANTHER" id="PTHR42801:SF23">
    <property type="entry name" value="PEROXIREDOXIN DOT5"/>
    <property type="match status" value="1"/>
</dbReference>
<dbReference type="InterPro" id="IPR036249">
    <property type="entry name" value="Thioredoxin-like_sf"/>
</dbReference>
<dbReference type="GO" id="GO:0045454">
    <property type="term" value="P:cell redox homeostasis"/>
    <property type="evidence" value="ECO:0007669"/>
    <property type="project" value="TreeGrafter"/>
</dbReference>
<dbReference type="InterPro" id="IPR000866">
    <property type="entry name" value="AhpC/TSA"/>
</dbReference>
<keyword evidence="4 16" id="KW-0575">Peroxidase</keyword>
<keyword evidence="17" id="KW-1185">Reference proteome</keyword>
<comment type="subunit">
    <text evidence="2">Monomer.</text>
</comment>
<evidence type="ECO:0000256" key="6">
    <source>
        <dbReference type="ARBA" id="ARBA00023002"/>
    </source>
</evidence>
<gene>
    <name evidence="16" type="ORF">T310_6008</name>
</gene>
<feature type="domain" description="Thioredoxin" evidence="15">
    <location>
        <begin position="53"/>
        <end position="205"/>
    </location>
</feature>
<dbReference type="AlphaFoldDB" id="A0A0F4YP03"/>
<dbReference type="RefSeq" id="XP_013326586.1">
    <property type="nucleotide sequence ID" value="XM_013471132.1"/>
</dbReference>
<dbReference type="SUPFAM" id="SSF52833">
    <property type="entry name" value="Thioredoxin-like"/>
    <property type="match status" value="1"/>
</dbReference>
<name>A0A0F4YP03_RASE3</name>
<dbReference type="Gene3D" id="3.40.30.10">
    <property type="entry name" value="Glutaredoxin"/>
    <property type="match status" value="1"/>
</dbReference>
<dbReference type="GO" id="GO:0008379">
    <property type="term" value="F:thioredoxin peroxidase activity"/>
    <property type="evidence" value="ECO:0007669"/>
    <property type="project" value="TreeGrafter"/>
</dbReference>
<proteinExistence type="inferred from homology"/>
<dbReference type="EC" id="1.11.1.24" evidence="3"/>
<accession>A0A0F4YP03</accession>
<keyword evidence="7" id="KW-1015">Disulfide bond</keyword>
<evidence type="ECO:0000256" key="9">
    <source>
        <dbReference type="ARBA" id="ARBA00023284"/>
    </source>
</evidence>
<evidence type="ECO:0000259" key="15">
    <source>
        <dbReference type="PROSITE" id="PS51352"/>
    </source>
</evidence>
<evidence type="ECO:0000313" key="17">
    <source>
        <dbReference type="Proteomes" id="UP000053958"/>
    </source>
</evidence>
<dbReference type="InterPro" id="IPR013766">
    <property type="entry name" value="Thioredoxin_domain"/>
</dbReference>
<organism evidence="16 17">
    <name type="scientific">Rasamsonia emersonii (strain ATCC 16479 / CBS 393.64 / IMI 116815)</name>
    <dbReference type="NCBI Taxonomy" id="1408163"/>
    <lineage>
        <taxon>Eukaryota</taxon>
        <taxon>Fungi</taxon>
        <taxon>Dikarya</taxon>
        <taxon>Ascomycota</taxon>
        <taxon>Pezizomycotina</taxon>
        <taxon>Eurotiomycetes</taxon>
        <taxon>Eurotiomycetidae</taxon>
        <taxon>Eurotiales</taxon>
        <taxon>Trichocomaceae</taxon>
        <taxon>Rasamsonia</taxon>
    </lineage>
</organism>
<comment type="caution">
    <text evidence="16">The sequence shown here is derived from an EMBL/GenBank/DDBJ whole genome shotgun (WGS) entry which is preliminary data.</text>
</comment>
<dbReference type="Proteomes" id="UP000053958">
    <property type="component" value="Unassembled WGS sequence"/>
</dbReference>
<evidence type="ECO:0000313" key="16">
    <source>
        <dbReference type="EMBL" id="KKA19974.1"/>
    </source>
</evidence>
<evidence type="ECO:0000256" key="12">
    <source>
        <dbReference type="ARBA" id="ARBA00049091"/>
    </source>
</evidence>
<keyword evidence="8" id="KW-0539">Nucleus</keyword>
<dbReference type="EMBL" id="LASV01000300">
    <property type="protein sequence ID" value="KKA19974.1"/>
    <property type="molecule type" value="Genomic_DNA"/>
</dbReference>
<evidence type="ECO:0000256" key="11">
    <source>
        <dbReference type="ARBA" id="ARBA00038489"/>
    </source>
</evidence>
<dbReference type="PANTHER" id="PTHR42801">
    <property type="entry name" value="THIOREDOXIN-DEPENDENT PEROXIDE REDUCTASE"/>
    <property type="match status" value="1"/>
</dbReference>
<evidence type="ECO:0000256" key="4">
    <source>
        <dbReference type="ARBA" id="ARBA00022559"/>
    </source>
</evidence>
<protein>
    <recommendedName>
        <fullName evidence="3">thioredoxin-dependent peroxiredoxin</fullName>
        <ecNumber evidence="3">1.11.1.24</ecNumber>
    </recommendedName>
    <alternativeName>
        <fullName evidence="13">Nuclear thiol peroxidase</fullName>
    </alternativeName>
    <alternativeName>
        <fullName evidence="10">Thioredoxin peroxidase</fullName>
    </alternativeName>
</protein>
<feature type="compositionally biased region" description="Basic and acidic residues" evidence="14">
    <location>
        <begin position="17"/>
        <end position="46"/>
    </location>
</feature>
<sequence length="214" mass="22844">MVELRKRKAPSDSIPAQEKKAKPNEKKAPKERSAEPKKQSDDDHGPSPRGSVPKAGDTLPLDGFGGEIETHEGVTTSLKALIDASKSGVVLFTYPKASTPGCTKQACMFRDAYDHLSSTGLSIYGLSTDSPKANTTFKTKQNLPYPLLCDPKATLIAALGLKKVPKGTIRGVCVIDKTGKIRLLEPGSPAATVEAVERLVSESSNEDPSKELQT</sequence>
<evidence type="ECO:0000256" key="1">
    <source>
        <dbReference type="ARBA" id="ARBA00004123"/>
    </source>
</evidence>
<dbReference type="Pfam" id="PF00578">
    <property type="entry name" value="AhpC-TSA"/>
    <property type="match status" value="1"/>
</dbReference>
<evidence type="ECO:0000256" key="8">
    <source>
        <dbReference type="ARBA" id="ARBA00023242"/>
    </source>
</evidence>
<comment type="subcellular location">
    <subcellularLocation>
        <location evidence="1">Nucleus</location>
    </subcellularLocation>
</comment>
<dbReference type="GeneID" id="25318328"/>
<feature type="region of interest" description="Disordered" evidence="14">
    <location>
        <begin position="1"/>
        <end position="68"/>
    </location>
</feature>
<dbReference type="GO" id="GO:0034599">
    <property type="term" value="P:cellular response to oxidative stress"/>
    <property type="evidence" value="ECO:0007669"/>
    <property type="project" value="UniProtKB-ARBA"/>
</dbReference>
<dbReference type="GO" id="GO:0005737">
    <property type="term" value="C:cytoplasm"/>
    <property type="evidence" value="ECO:0007669"/>
    <property type="project" value="TreeGrafter"/>
</dbReference>
<evidence type="ECO:0000256" key="5">
    <source>
        <dbReference type="ARBA" id="ARBA00022862"/>
    </source>
</evidence>
<reference evidence="16 17" key="1">
    <citation type="submission" date="2015-04" db="EMBL/GenBank/DDBJ databases">
        <authorList>
            <person name="Heijne W.H."/>
            <person name="Fedorova N.D."/>
            <person name="Nierman W.C."/>
            <person name="Vollebregt A.W."/>
            <person name="Zhao Z."/>
            <person name="Wu L."/>
            <person name="Kumar M."/>
            <person name="Stam H."/>
            <person name="van den Berg M.A."/>
            <person name="Pel H.J."/>
        </authorList>
    </citation>
    <scope>NUCLEOTIDE SEQUENCE [LARGE SCALE GENOMIC DNA]</scope>
    <source>
        <strain evidence="16 17">CBS 393.64</strain>
    </source>
</reference>
<dbReference type="OrthoDB" id="338622at2759"/>
<evidence type="ECO:0000256" key="13">
    <source>
        <dbReference type="ARBA" id="ARBA00077538"/>
    </source>
</evidence>
<comment type="similarity">
    <text evidence="11">Belongs to the peroxiredoxin family. BCP/PrxQ subfamily.</text>
</comment>